<comment type="caution">
    <text evidence="3">The sequence shown here is derived from an EMBL/GenBank/DDBJ whole genome shotgun (WGS) entry which is preliminary data.</text>
</comment>
<dbReference type="PANTHER" id="PTHR35788:SF1">
    <property type="entry name" value="EXPORTED PROTEIN"/>
    <property type="match status" value="1"/>
</dbReference>
<sequence length="380" mass="42373">MVDTQSNDVKTEKSFQKKLTIILLILSTMVLVCSFSIFFYYLRANEFINPNIYINGLDVSNLTVENAKSLITKKLRTPNLIIQFEDKRKENVLQTLDFKYDYDVAANQAYQIGRSGNFIIDAVDIVKQNLGAETNIPLDKSYDEKKLMSLCDSIEKALNKEPFNANIVVNQGEINVMSGKNGVKVNKEELKDEIVAYIDSNTNIDKIIPVPFIEIKPKITRNDLLKINAIKGIYTTTYADAAIGRAYNIRLTSSKITDKIVMPGEEISFLNSVGEISYKTGFQNDKIIVNGEYVDGIGGGICQVSSTLYNALRNAGVTITQRTTHSLPVHYVPQGMDATVAINGPDLVYKNNFDYPVYVKSYTTSSGNRGKITVEIYGQG</sequence>
<evidence type="ECO:0000259" key="2">
    <source>
        <dbReference type="Pfam" id="PF12229"/>
    </source>
</evidence>
<keyword evidence="1" id="KW-0472">Membrane</keyword>
<dbReference type="STRING" id="1871336.BBG48_02200"/>
<dbReference type="EMBL" id="MBEW02000034">
    <property type="protein sequence ID" value="RDY20491.1"/>
    <property type="molecule type" value="Genomic_DNA"/>
</dbReference>
<evidence type="ECO:0000256" key="1">
    <source>
        <dbReference type="SAM" id="Phobius"/>
    </source>
</evidence>
<dbReference type="Pfam" id="PF04294">
    <property type="entry name" value="VanW"/>
    <property type="match status" value="1"/>
</dbReference>
<keyword evidence="4" id="KW-1185">Reference proteome</keyword>
<organism evidence="3 4">
    <name type="scientific">Criibacterium bergeronii</name>
    <dbReference type="NCBI Taxonomy" id="1871336"/>
    <lineage>
        <taxon>Bacteria</taxon>
        <taxon>Bacillati</taxon>
        <taxon>Bacillota</taxon>
        <taxon>Clostridia</taxon>
        <taxon>Peptostreptococcales</taxon>
        <taxon>Filifactoraceae</taxon>
        <taxon>Criibacterium</taxon>
    </lineage>
</organism>
<dbReference type="Pfam" id="PF12229">
    <property type="entry name" value="PG_binding_4"/>
    <property type="match status" value="1"/>
</dbReference>
<proteinExistence type="predicted"/>
<accession>A0A371IJ36</accession>
<dbReference type="InterPro" id="IPR022029">
    <property type="entry name" value="YoaR-like_PG-bd"/>
</dbReference>
<gene>
    <name evidence="3" type="ORF">BBG48_009825</name>
</gene>
<feature type="transmembrane region" description="Helical" evidence="1">
    <location>
        <begin position="21"/>
        <end position="42"/>
    </location>
</feature>
<protein>
    <recommendedName>
        <fullName evidence="2">YoaR-like putative peptidoglycan binding domain-containing protein</fullName>
    </recommendedName>
</protein>
<reference evidence="3 4" key="1">
    <citation type="journal article" date="2016" name="Genome Announc.">
        <title>Draft Genome Sequence of Criibacterium bergeronii gen. nov., sp. nov., Strain CCRI-22567T, Isolated from a Vaginal Sample from a Woman with Bacterial Vaginosis.</title>
        <authorList>
            <person name="Maheux A.F."/>
            <person name="Berube E."/>
            <person name="Boudreau D.K."/>
            <person name="Raymond F."/>
            <person name="Corbeil J."/>
            <person name="Roy P.H."/>
            <person name="Boissinot M."/>
            <person name="Omar R.F."/>
        </authorList>
    </citation>
    <scope>NUCLEOTIDE SEQUENCE [LARGE SCALE GENOMIC DNA]</scope>
    <source>
        <strain evidence="3 4">CCRI-22567</strain>
    </source>
</reference>
<keyword evidence="1" id="KW-1133">Transmembrane helix</keyword>
<name>A0A371IJ36_9FIRM</name>
<dbReference type="RefSeq" id="WP_068912433.1">
    <property type="nucleotide sequence ID" value="NZ_MBEW02000034.1"/>
</dbReference>
<dbReference type="AlphaFoldDB" id="A0A371IJ36"/>
<dbReference type="Proteomes" id="UP000093352">
    <property type="component" value="Unassembled WGS sequence"/>
</dbReference>
<evidence type="ECO:0000313" key="4">
    <source>
        <dbReference type="Proteomes" id="UP000093352"/>
    </source>
</evidence>
<dbReference type="PANTHER" id="PTHR35788">
    <property type="entry name" value="EXPORTED PROTEIN-RELATED"/>
    <property type="match status" value="1"/>
</dbReference>
<keyword evidence="1" id="KW-0812">Transmembrane</keyword>
<dbReference type="InterPro" id="IPR052913">
    <property type="entry name" value="Glycopeptide_resist_protein"/>
</dbReference>
<dbReference type="InterPro" id="IPR007391">
    <property type="entry name" value="Vancomycin_resist_VanW"/>
</dbReference>
<feature type="domain" description="YoaR-like putative peptidoglycan binding" evidence="2">
    <location>
        <begin position="94"/>
        <end position="201"/>
    </location>
</feature>
<evidence type="ECO:0000313" key="3">
    <source>
        <dbReference type="EMBL" id="RDY20491.1"/>
    </source>
</evidence>